<comment type="caution">
    <text evidence="2">The sequence shown here is derived from an EMBL/GenBank/DDBJ whole genome shotgun (WGS) entry which is preliminary data.</text>
</comment>
<feature type="transmembrane region" description="Helical" evidence="1">
    <location>
        <begin position="23"/>
        <end position="40"/>
    </location>
</feature>
<gene>
    <name evidence="2" type="ORF">GCM10010911_58280</name>
</gene>
<evidence type="ECO:0000313" key="3">
    <source>
        <dbReference type="Proteomes" id="UP000612456"/>
    </source>
</evidence>
<dbReference type="Proteomes" id="UP000612456">
    <property type="component" value="Unassembled WGS sequence"/>
</dbReference>
<sequence>MFFLAADAAETASTIKKFDPFDIMMLVFTIVLLIGLVRLWKARSKKNLFAIAFTAVSTLVFLFADYVMIFKVWLA</sequence>
<protein>
    <recommendedName>
        <fullName evidence="4">DUF2759 family protein</fullName>
    </recommendedName>
</protein>
<dbReference type="AlphaFoldDB" id="A0A916ZEH1"/>
<keyword evidence="1" id="KW-1133">Transmembrane helix</keyword>
<reference evidence="2" key="1">
    <citation type="journal article" date="2014" name="Int. J. Syst. Evol. Microbiol.">
        <title>Complete genome sequence of Corynebacterium casei LMG S-19264T (=DSM 44701T), isolated from a smear-ripened cheese.</title>
        <authorList>
            <consortium name="US DOE Joint Genome Institute (JGI-PGF)"/>
            <person name="Walter F."/>
            <person name="Albersmeier A."/>
            <person name="Kalinowski J."/>
            <person name="Ruckert C."/>
        </authorList>
    </citation>
    <scope>NUCLEOTIDE SEQUENCE</scope>
    <source>
        <strain evidence="2">CGMCC 1.15178</strain>
    </source>
</reference>
<reference evidence="2" key="2">
    <citation type="submission" date="2020-09" db="EMBL/GenBank/DDBJ databases">
        <authorList>
            <person name="Sun Q."/>
            <person name="Zhou Y."/>
        </authorList>
    </citation>
    <scope>NUCLEOTIDE SEQUENCE</scope>
    <source>
        <strain evidence="2">CGMCC 1.15178</strain>
    </source>
</reference>
<proteinExistence type="predicted"/>
<name>A0A916ZEH1_9BACL</name>
<evidence type="ECO:0000256" key="1">
    <source>
        <dbReference type="SAM" id="Phobius"/>
    </source>
</evidence>
<accession>A0A916ZEH1</accession>
<evidence type="ECO:0000313" key="2">
    <source>
        <dbReference type="EMBL" id="GGD91968.1"/>
    </source>
</evidence>
<keyword evidence="1" id="KW-0812">Transmembrane</keyword>
<feature type="transmembrane region" description="Helical" evidence="1">
    <location>
        <begin position="47"/>
        <end position="69"/>
    </location>
</feature>
<dbReference type="EMBL" id="BMHP01000006">
    <property type="protein sequence ID" value="GGD91968.1"/>
    <property type="molecule type" value="Genomic_DNA"/>
</dbReference>
<keyword evidence="3" id="KW-1185">Reference proteome</keyword>
<organism evidence="2 3">
    <name type="scientific">Paenibacillus nasutitermitis</name>
    <dbReference type="NCBI Taxonomy" id="1652958"/>
    <lineage>
        <taxon>Bacteria</taxon>
        <taxon>Bacillati</taxon>
        <taxon>Bacillota</taxon>
        <taxon>Bacilli</taxon>
        <taxon>Bacillales</taxon>
        <taxon>Paenibacillaceae</taxon>
        <taxon>Paenibacillus</taxon>
    </lineage>
</organism>
<evidence type="ECO:0008006" key="4">
    <source>
        <dbReference type="Google" id="ProtNLM"/>
    </source>
</evidence>
<keyword evidence="1" id="KW-0472">Membrane</keyword>
<dbReference type="RefSeq" id="WP_188997640.1">
    <property type="nucleotide sequence ID" value="NZ_BMHP01000006.1"/>
</dbReference>